<keyword evidence="13" id="KW-1185">Reference proteome</keyword>
<feature type="transmembrane region" description="Helical" evidence="11">
    <location>
        <begin position="37"/>
        <end position="60"/>
    </location>
</feature>
<reference evidence="12 13" key="1">
    <citation type="submission" date="2019-09" db="EMBL/GenBank/DDBJ databases">
        <title>Paraburkholderia podalyriae sp. nov., A South African Podalyria-associated rhizobium.</title>
        <authorList>
            <person name="Mavima L."/>
            <person name="Beukes C.W."/>
            <person name="Palmer M."/>
            <person name="De Meyer S.E."/>
            <person name="James E.K."/>
            <person name="Maluk M."/>
            <person name="Avontuur J.R."/>
            <person name="Chan W.Y."/>
            <person name="Venter S.N."/>
            <person name="Steenkamp E.T."/>
        </authorList>
    </citation>
    <scope>NUCLEOTIDE SEQUENCE [LARGE SCALE GENOMIC DNA]</scope>
    <source>
        <strain evidence="12 13">WC7.3b</strain>
    </source>
</reference>
<keyword evidence="4" id="KW-1003">Cell membrane</keyword>
<keyword evidence="9" id="KW-0564">Palmitate</keyword>
<evidence type="ECO:0000256" key="3">
    <source>
        <dbReference type="ARBA" id="ARBA00021237"/>
    </source>
</evidence>
<organism evidence="12 13">
    <name type="scientific">Paraburkholderia podalyriae</name>
    <dbReference type="NCBI Taxonomy" id="1938811"/>
    <lineage>
        <taxon>Bacteria</taxon>
        <taxon>Pseudomonadati</taxon>
        <taxon>Pseudomonadota</taxon>
        <taxon>Betaproteobacteria</taxon>
        <taxon>Burkholderiales</taxon>
        <taxon>Burkholderiaceae</taxon>
        <taxon>Paraburkholderia</taxon>
    </lineage>
</organism>
<dbReference type="RefSeq" id="WP_187639171.1">
    <property type="nucleotide sequence ID" value="NZ_VZQQ01000092.1"/>
</dbReference>
<sequence length="94" mass="10224">MPVFRTIRVLRFVVVALAAVPLTGGCAYSPSIGVLGAYFPDWLFCIVAGVVLTVVINLILKRLQVDHLLGPSAVVYPSLVTFLSLAVWLTLFQH</sequence>
<feature type="transmembrane region" description="Helical" evidence="11">
    <location>
        <begin position="72"/>
        <end position="91"/>
    </location>
</feature>
<comment type="subcellular location">
    <subcellularLocation>
        <location evidence="1">Membrane</location>
        <topology evidence="1">Multi-pass membrane protein</topology>
    </subcellularLocation>
</comment>
<evidence type="ECO:0000256" key="2">
    <source>
        <dbReference type="ARBA" id="ARBA00008208"/>
    </source>
</evidence>
<keyword evidence="8 11" id="KW-0472">Membrane</keyword>
<evidence type="ECO:0000256" key="5">
    <source>
        <dbReference type="ARBA" id="ARBA00022692"/>
    </source>
</evidence>
<evidence type="ECO:0000256" key="11">
    <source>
        <dbReference type="SAM" id="Phobius"/>
    </source>
</evidence>
<keyword evidence="5 11" id="KW-0812">Transmembrane</keyword>
<dbReference type="EMBL" id="VZQQ01000092">
    <property type="protein sequence ID" value="MBC8752304.1"/>
    <property type="molecule type" value="Genomic_DNA"/>
</dbReference>
<keyword evidence="6" id="KW-0732">Signal</keyword>
<evidence type="ECO:0000256" key="8">
    <source>
        <dbReference type="ARBA" id="ARBA00023136"/>
    </source>
</evidence>
<keyword evidence="7 11" id="KW-1133">Transmembrane helix</keyword>
<evidence type="ECO:0000256" key="4">
    <source>
        <dbReference type="ARBA" id="ARBA00022475"/>
    </source>
</evidence>
<evidence type="ECO:0000256" key="7">
    <source>
        <dbReference type="ARBA" id="ARBA00022989"/>
    </source>
</evidence>
<evidence type="ECO:0000256" key="9">
    <source>
        <dbReference type="ARBA" id="ARBA00023139"/>
    </source>
</evidence>
<dbReference type="InterPro" id="IPR031381">
    <property type="entry name" value="YtcA"/>
</dbReference>
<protein>
    <recommendedName>
        <fullName evidence="3">Uncharacterized protein YtcA</fullName>
    </recommendedName>
</protein>
<comment type="caution">
    <text evidence="12">The sequence shown here is derived from an EMBL/GenBank/DDBJ whole genome shotgun (WGS) entry which is preliminary data.</text>
</comment>
<evidence type="ECO:0000256" key="6">
    <source>
        <dbReference type="ARBA" id="ARBA00022729"/>
    </source>
</evidence>
<dbReference type="PROSITE" id="PS51257">
    <property type="entry name" value="PROKAR_LIPOPROTEIN"/>
    <property type="match status" value="1"/>
</dbReference>
<proteinExistence type="inferred from homology"/>
<evidence type="ECO:0000256" key="1">
    <source>
        <dbReference type="ARBA" id="ARBA00004141"/>
    </source>
</evidence>
<dbReference type="Proteomes" id="UP000736373">
    <property type="component" value="Unassembled WGS sequence"/>
</dbReference>
<comment type="similarity">
    <text evidence="2">Belongs to the YtcA family.</text>
</comment>
<name>A0ABR7Q197_9BURK</name>
<evidence type="ECO:0000313" key="13">
    <source>
        <dbReference type="Proteomes" id="UP000736373"/>
    </source>
</evidence>
<accession>A0ABR7Q197</accession>
<dbReference type="Pfam" id="PF17090">
    <property type="entry name" value="Ytca"/>
    <property type="match status" value="1"/>
</dbReference>
<gene>
    <name evidence="12" type="ORF">F6X42_39545</name>
</gene>
<keyword evidence="10" id="KW-0449">Lipoprotein</keyword>
<evidence type="ECO:0000256" key="10">
    <source>
        <dbReference type="ARBA" id="ARBA00023288"/>
    </source>
</evidence>
<evidence type="ECO:0000313" key="12">
    <source>
        <dbReference type="EMBL" id="MBC8752304.1"/>
    </source>
</evidence>